<dbReference type="InterPro" id="IPR025420">
    <property type="entry name" value="DUF4143"/>
</dbReference>
<reference evidence="2" key="1">
    <citation type="journal article" date="2014" name="Front. Microbiol.">
        <title>High frequency of phylogenetically diverse reductive dehalogenase-homologous genes in deep subseafloor sedimentary metagenomes.</title>
        <authorList>
            <person name="Kawai M."/>
            <person name="Futagami T."/>
            <person name="Toyoda A."/>
            <person name="Takaki Y."/>
            <person name="Nishi S."/>
            <person name="Hori S."/>
            <person name="Arai W."/>
            <person name="Tsubouchi T."/>
            <person name="Morono Y."/>
            <person name="Uchiyama I."/>
            <person name="Ito T."/>
            <person name="Fujiyama A."/>
            <person name="Inagaki F."/>
            <person name="Takami H."/>
        </authorList>
    </citation>
    <scope>NUCLEOTIDE SEQUENCE</scope>
    <source>
        <strain evidence="2">Expedition CK06-06</strain>
    </source>
</reference>
<dbReference type="AlphaFoldDB" id="X1T4B7"/>
<name>X1T4B7_9ZZZZ</name>
<gene>
    <name evidence="2" type="ORF">S12H4_29799</name>
</gene>
<dbReference type="Pfam" id="PF13635">
    <property type="entry name" value="DUF4143"/>
    <property type="match status" value="1"/>
</dbReference>
<evidence type="ECO:0000259" key="1">
    <source>
        <dbReference type="Pfam" id="PF13635"/>
    </source>
</evidence>
<protein>
    <recommendedName>
        <fullName evidence="1">DUF4143 domain-containing protein</fullName>
    </recommendedName>
</protein>
<accession>X1T4B7</accession>
<sequence>VHINLHPSIPLMAGAKENSFKLFLFDIGLLGAMINLNPESILRYDYGSYKGYFAENFVIQELYAYGFNEIVTWSGRSSEMEFVLEMNGNIIPVEVKAGFNTKAKSLQAFINKYHPAYAIKFTGNKFGCDNQKRIFNYPLYMISKFPELSKSYGIGARSTGNLTLQQ</sequence>
<proteinExistence type="predicted"/>
<comment type="caution">
    <text evidence="2">The sequence shown here is derived from an EMBL/GenBank/DDBJ whole genome shotgun (WGS) entry which is preliminary data.</text>
</comment>
<organism evidence="2">
    <name type="scientific">marine sediment metagenome</name>
    <dbReference type="NCBI Taxonomy" id="412755"/>
    <lineage>
        <taxon>unclassified sequences</taxon>
        <taxon>metagenomes</taxon>
        <taxon>ecological metagenomes</taxon>
    </lineage>
</organism>
<feature type="non-terminal residue" evidence="2">
    <location>
        <position position="1"/>
    </location>
</feature>
<dbReference type="EMBL" id="BARW01017220">
    <property type="protein sequence ID" value="GAJ00158.1"/>
    <property type="molecule type" value="Genomic_DNA"/>
</dbReference>
<feature type="domain" description="DUF4143" evidence="1">
    <location>
        <begin position="10"/>
        <end position="98"/>
    </location>
</feature>
<evidence type="ECO:0000313" key="2">
    <source>
        <dbReference type="EMBL" id="GAJ00158.1"/>
    </source>
</evidence>